<keyword evidence="2" id="KW-1185">Reference proteome</keyword>
<name>A0ABS3FKS4_9CYAN</name>
<dbReference type="SUPFAM" id="SSF52833">
    <property type="entry name" value="Thioredoxin-like"/>
    <property type="match status" value="1"/>
</dbReference>
<proteinExistence type="predicted"/>
<sequence>MTPPDSPDPLYRNISICQHQSCERHGSPAVLKAFQQTPLPPGVTVNGTGCLGQCSSGPTVKVNPDNVWYCRVTPADVPVIVVQHLENGEPVDALLNPRIHFKFSF</sequence>
<protein>
    <submittedName>
        <fullName evidence="1">(2Fe-2S) ferredoxin domain-containing protein</fullName>
    </submittedName>
</protein>
<gene>
    <name evidence="1" type="ORF">J0895_00880</name>
</gene>
<comment type="caution">
    <text evidence="1">The sequence shown here is derived from an EMBL/GenBank/DDBJ whole genome shotgun (WGS) entry which is preliminary data.</text>
</comment>
<dbReference type="Pfam" id="PF01257">
    <property type="entry name" value="2Fe-2S_thioredx"/>
    <property type="match status" value="1"/>
</dbReference>
<evidence type="ECO:0000313" key="1">
    <source>
        <dbReference type="EMBL" id="MBO0347685.1"/>
    </source>
</evidence>
<dbReference type="Gene3D" id="3.40.30.10">
    <property type="entry name" value="Glutaredoxin"/>
    <property type="match status" value="1"/>
</dbReference>
<dbReference type="CDD" id="cd02980">
    <property type="entry name" value="TRX_Fd_family"/>
    <property type="match status" value="1"/>
</dbReference>
<dbReference type="Proteomes" id="UP000664844">
    <property type="component" value="Unassembled WGS sequence"/>
</dbReference>
<dbReference type="EMBL" id="JAFLQW010000026">
    <property type="protein sequence ID" value="MBO0347685.1"/>
    <property type="molecule type" value="Genomic_DNA"/>
</dbReference>
<evidence type="ECO:0000313" key="2">
    <source>
        <dbReference type="Proteomes" id="UP000664844"/>
    </source>
</evidence>
<reference evidence="1 2" key="1">
    <citation type="submission" date="2021-03" db="EMBL/GenBank/DDBJ databases">
        <title>Metabolic Capacity of the Antarctic Cyanobacterium Phormidium pseudopriestleyi that Sustains Oxygenic Photosynthesis in the Presence of Hydrogen Sulfide.</title>
        <authorList>
            <person name="Lumian J.E."/>
            <person name="Jungblut A.D."/>
            <person name="Dillon M.L."/>
            <person name="Hawes I."/>
            <person name="Doran P.T."/>
            <person name="Mackey T.J."/>
            <person name="Dick G.J."/>
            <person name="Grettenberger C.L."/>
            <person name="Sumner D.Y."/>
        </authorList>
    </citation>
    <scope>NUCLEOTIDE SEQUENCE [LARGE SCALE GENOMIC DNA]</scope>
    <source>
        <strain evidence="1 2">FRX01</strain>
    </source>
</reference>
<dbReference type="PANTHER" id="PTHR47682:SF1">
    <property type="entry name" value="TETRATRICOPEPTIDE REPEAT (TPR)-CONTAINING PROTEIN"/>
    <property type="match status" value="1"/>
</dbReference>
<organism evidence="1 2">
    <name type="scientific">Phormidium pseudopriestleyi FRX01</name>
    <dbReference type="NCBI Taxonomy" id="1759528"/>
    <lineage>
        <taxon>Bacteria</taxon>
        <taxon>Bacillati</taxon>
        <taxon>Cyanobacteriota</taxon>
        <taxon>Cyanophyceae</taxon>
        <taxon>Oscillatoriophycideae</taxon>
        <taxon>Oscillatoriales</taxon>
        <taxon>Oscillatoriaceae</taxon>
        <taxon>Phormidium</taxon>
    </lineage>
</organism>
<accession>A0ABS3FKS4</accession>
<dbReference type="InterPro" id="IPR036249">
    <property type="entry name" value="Thioredoxin-like_sf"/>
</dbReference>
<dbReference type="PANTHER" id="PTHR47682">
    <property type="entry name" value="TETRATRICOPEPTIDE REPEAT (TPR)-CONTAINING PROTEIN"/>
    <property type="match status" value="1"/>
</dbReference>
<dbReference type="RefSeq" id="WP_207086262.1">
    <property type="nucleotide sequence ID" value="NZ_JAFLQW010000026.1"/>
</dbReference>